<accession>A0A833S4C9</accession>
<comment type="caution">
    <text evidence="1">The sequence shown here is derived from an EMBL/GenBank/DDBJ whole genome shotgun (WGS) entry which is preliminary data.</text>
</comment>
<reference evidence="1" key="1">
    <citation type="submission" date="2020-04" db="EMBL/GenBank/DDBJ databases">
        <title>Hybrid Assembly of Korean Phytophthora infestans isolates.</title>
        <authorList>
            <person name="Prokchorchik M."/>
            <person name="Lee Y."/>
            <person name="Seo J."/>
            <person name="Cho J.-H."/>
            <person name="Park Y.-E."/>
            <person name="Jang D.-C."/>
            <person name="Im J.-S."/>
            <person name="Choi J.-G."/>
            <person name="Park H.-J."/>
            <person name="Lee G.-B."/>
            <person name="Lee Y.-G."/>
            <person name="Hong S.-Y."/>
            <person name="Cho K."/>
            <person name="Sohn K.H."/>
        </authorList>
    </citation>
    <scope>NUCLEOTIDE SEQUENCE</scope>
    <source>
        <strain evidence="1">KR_1_A1</strain>
    </source>
</reference>
<dbReference type="AlphaFoldDB" id="A0A833S4C9"/>
<proteinExistence type="predicted"/>
<dbReference type="Proteomes" id="UP000602510">
    <property type="component" value="Unassembled WGS sequence"/>
</dbReference>
<protein>
    <submittedName>
        <fullName evidence="1">Uncharacterized protein</fullName>
    </submittedName>
</protein>
<organism evidence="1 2">
    <name type="scientific">Phytophthora infestans</name>
    <name type="common">Potato late blight agent</name>
    <name type="synonym">Botrytis infestans</name>
    <dbReference type="NCBI Taxonomy" id="4787"/>
    <lineage>
        <taxon>Eukaryota</taxon>
        <taxon>Sar</taxon>
        <taxon>Stramenopiles</taxon>
        <taxon>Oomycota</taxon>
        <taxon>Peronosporomycetes</taxon>
        <taxon>Peronosporales</taxon>
        <taxon>Peronosporaceae</taxon>
        <taxon>Phytophthora</taxon>
    </lineage>
</organism>
<evidence type="ECO:0000313" key="2">
    <source>
        <dbReference type="Proteomes" id="UP000602510"/>
    </source>
</evidence>
<dbReference type="EMBL" id="WSZM01000485">
    <property type="protein sequence ID" value="KAF4032476.1"/>
    <property type="molecule type" value="Genomic_DNA"/>
</dbReference>
<evidence type="ECO:0000313" key="1">
    <source>
        <dbReference type="EMBL" id="KAF4032476.1"/>
    </source>
</evidence>
<name>A0A833S4C9_PHYIN</name>
<gene>
    <name evidence="1" type="ORF">GN244_ATG15638</name>
</gene>
<sequence length="99" mass="10789">METSAKLLREMLAESEADSELIEVSDLSAGPGPVIDAEDADEVLQSPSNAIVSDELTHCALRKRHLLPYVTPSEPHRALNSFVQELSAQTCELDAEVEK</sequence>
<keyword evidence="2" id="KW-1185">Reference proteome</keyword>